<sequence length="54" mass="6241">VDDDIQDAIEENMEGLREYCDGLDRERMAGIPEGPTPRGWFPRVLMPAHADEYY</sequence>
<gene>
    <name evidence="1" type="ORF">LCGC14_0920840</name>
</gene>
<dbReference type="EMBL" id="LAZR01003111">
    <property type="protein sequence ID" value="KKN21855.1"/>
    <property type="molecule type" value="Genomic_DNA"/>
</dbReference>
<organism evidence="1">
    <name type="scientific">marine sediment metagenome</name>
    <dbReference type="NCBI Taxonomy" id="412755"/>
    <lineage>
        <taxon>unclassified sequences</taxon>
        <taxon>metagenomes</taxon>
        <taxon>ecological metagenomes</taxon>
    </lineage>
</organism>
<protein>
    <submittedName>
        <fullName evidence="1">Uncharacterized protein</fullName>
    </submittedName>
</protein>
<proteinExistence type="predicted"/>
<comment type="caution">
    <text evidence="1">The sequence shown here is derived from an EMBL/GenBank/DDBJ whole genome shotgun (WGS) entry which is preliminary data.</text>
</comment>
<dbReference type="AlphaFoldDB" id="A0A0F9NQV5"/>
<accession>A0A0F9NQV5</accession>
<evidence type="ECO:0000313" key="1">
    <source>
        <dbReference type="EMBL" id="KKN21855.1"/>
    </source>
</evidence>
<name>A0A0F9NQV5_9ZZZZ</name>
<reference evidence="1" key="1">
    <citation type="journal article" date="2015" name="Nature">
        <title>Complex archaea that bridge the gap between prokaryotes and eukaryotes.</title>
        <authorList>
            <person name="Spang A."/>
            <person name="Saw J.H."/>
            <person name="Jorgensen S.L."/>
            <person name="Zaremba-Niedzwiedzka K."/>
            <person name="Martijn J."/>
            <person name="Lind A.E."/>
            <person name="van Eijk R."/>
            <person name="Schleper C."/>
            <person name="Guy L."/>
            <person name="Ettema T.J."/>
        </authorList>
    </citation>
    <scope>NUCLEOTIDE SEQUENCE</scope>
</reference>
<feature type="non-terminal residue" evidence="1">
    <location>
        <position position="1"/>
    </location>
</feature>